<reference evidence="2 3" key="1">
    <citation type="journal article" date="2017" name="Int. J. Syst. Evol. Microbiol.">
        <title>Jeotgalibaca porci sp. nov. and Jeotgalibaca arthritidis sp. nov., isolated from pigs, and emended description of the genus Jeotgalibaca.</title>
        <authorList>
            <person name="Zamora L."/>
            <person name="Perez-Sancho M."/>
            <person name="Dominguez L."/>
            <person name="Fernandez-Garayzabal J.F."/>
            <person name="Vela A.I."/>
        </authorList>
    </citation>
    <scope>NUCLEOTIDE SEQUENCE [LARGE SCALE GENOMIC DNA]</scope>
    <source>
        <strain evidence="2 3">CCUG 69148</strain>
    </source>
</reference>
<protein>
    <recommendedName>
        <fullName evidence="4">M50 family metallopeptidase</fullName>
    </recommendedName>
</protein>
<evidence type="ECO:0008006" key="4">
    <source>
        <dbReference type="Google" id="ProtNLM"/>
    </source>
</evidence>
<dbReference type="KEGG" id="jpo:G7058_02510"/>
<dbReference type="EMBL" id="CP049889">
    <property type="protein sequence ID" value="QIK51022.1"/>
    <property type="molecule type" value="Genomic_DNA"/>
</dbReference>
<feature type="transmembrane region" description="Helical" evidence="1">
    <location>
        <begin position="119"/>
        <end position="144"/>
    </location>
</feature>
<organism evidence="2 3">
    <name type="scientific">Jeotgalibaca porci</name>
    <dbReference type="NCBI Taxonomy" id="1868793"/>
    <lineage>
        <taxon>Bacteria</taxon>
        <taxon>Bacillati</taxon>
        <taxon>Bacillota</taxon>
        <taxon>Bacilli</taxon>
        <taxon>Lactobacillales</taxon>
        <taxon>Carnobacteriaceae</taxon>
        <taxon>Jeotgalibaca</taxon>
    </lineage>
</organism>
<accession>A0A6G7WFK1</accession>
<dbReference type="AlphaFoldDB" id="A0A6G7WFK1"/>
<keyword evidence="1" id="KW-1133">Transmembrane helix</keyword>
<dbReference type="GeneID" id="94552134"/>
<dbReference type="Proteomes" id="UP000501830">
    <property type="component" value="Chromosome"/>
</dbReference>
<feature type="transmembrane region" description="Helical" evidence="1">
    <location>
        <begin position="150"/>
        <end position="172"/>
    </location>
</feature>
<evidence type="ECO:0000313" key="2">
    <source>
        <dbReference type="EMBL" id="QIK51022.1"/>
    </source>
</evidence>
<proteinExistence type="predicted"/>
<keyword evidence="1" id="KW-0812">Transmembrane</keyword>
<evidence type="ECO:0000256" key="1">
    <source>
        <dbReference type="SAM" id="Phobius"/>
    </source>
</evidence>
<sequence>MKITSKLLTFVAVLALGAGYLVGNDLTIQGFVNSVPFIQLAIVALIAVYSSYVHIILHELGHYVFGKMTGYQLIYFQLPYFRYEAKKKTFSKLGNRIPGMMGQCLMQPPVKGTYKEKPYFLYLAGGLIVNFLTASLFYLGSFIIPGTISFTFFALSIPPFLLFMANVLPYSFTDGGVIRELRKSEVSRTLYFKQLELAALFEEGKEFSEIPDSYFSEIGDGTYTESKMGEYILLIAYQKYVAELDFEKADKLLQAYQANWNYLASPYARILASEILFIHAIFGRKKEAEQLMAQIESYPLLKNYYDHSKVTKAAYQFFVKTNVAEATKNLNQTSTNSEAGFNEAELSLRDNLVNWLESYLGSEVR</sequence>
<keyword evidence="1" id="KW-0472">Membrane</keyword>
<dbReference type="RefSeq" id="WP_166062065.1">
    <property type="nucleotide sequence ID" value="NZ_CP049889.1"/>
</dbReference>
<name>A0A6G7WFK1_9LACT</name>
<keyword evidence="3" id="KW-1185">Reference proteome</keyword>
<gene>
    <name evidence="2" type="ORF">G7058_02510</name>
</gene>
<feature type="transmembrane region" description="Helical" evidence="1">
    <location>
        <begin position="39"/>
        <end position="57"/>
    </location>
</feature>
<evidence type="ECO:0000313" key="3">
    <source>
        <dbReference type="Proteomes" id="UP000501830"/>
    </source>
</evidence>